<protein>
    <submittedName>
        <fullName evidence="2">Copia protein</fullName>
    </submittedName>
</protein>
<dbReference type="InterPro" id="IPR013103">
    <property type="entry name" value="RVT_2"/>
</dbReference>
<evidence type="ECO:0000313" key="2">
    <source>
        <dbReference type="EMBL" id="GEY27337.1"/>
    </source>
</evidence>
<feature type="non-terminal residue" evidence="2">
    <location>
        <position position="708"/>
    </location>
</feature>
<sequence length="708" mass="80070">MHNNIMAARSRDRLPMLATGRYAQWRSRFLRYIDTRPNGDALRKCILDGPYIPTIVVVLAVPTTKNSPAVPEHTTVETPQTMSPENKAHFESEKEAIHMILTGIGDEIYLTVDACKTAQEMWEAIKRLQQGESLNIQDFGNQRTMIGVGARENVGSMLTDTDKEIDEKELEAHYSYMAKIQEVPTTDSGTNSEPLKQVQYDTEYNVFANEIQRFMQSESINNTCVVETDDSNVICDSQDICDNDIQNDQNGVESDDERVVLVNLKLDVDENKKIQKELKKANASLTQELIECKTILAKTSRSLRESNSIWDSCLVALPTKQTGFEKYIAFNDRTVDYDKLEASQAVRNNNVTKPGMYQIDSRTTQTRAPQLPQTSRNTNPYVSTSTRVIYKTNVSRPQLRSNQMKDKVMQNNSQVKNKKTAVEDHSRISSIYKKTKSVTVCNDSLNSKTLNVNVVCATCKKCLVDSDHFARVTKFLNDINARTKKPNVVPISPRKPKGHVNKSVATPYKKTVASESTTQKSKSYYRMLYKRTRLNHNLFSVGQFSDADLEVAYRKSTCLVKDLQGNDLLIEMSETSIANDTLGLVPQRQKASDYDNFDLVPQLQIVLPLADTIVPPQQELDLCFGPLYDECFTAAKGYAQEEGIDFKESFAPVARLEDVLIFIAYAAHKSFLIYHMDVKTTFLNGLLKEEIHHACLFSLLERLEADNT</sequence>
<gene>
    <name evidence="2" type="ORF">Tci_399311</name>
</gene>
<proteinExistence type="predicted"/>
<accession>A0A699HKT7</accession>
<reference evidence="2" key="1">
    <citation type="journal article" date="2019" name="Sci. Rep.">
        <title>Draft genome of Tanacetum cinerariifolium, the natural source of mosquito coil.</title>
        <authorList>
            <person name="Yamashiro T."/>
            <person name="Shiraishi A."/>
            <person name="Satake H."/>
            <person name="Nakayama K."/>
        </authorList>
    </citation>
    <scope>NUCLEOTIDE SEQUENCE</scope>
</reference>
<organism evidence="2">
    <name type="scientific">Tanacetum cinerariifolium</name>
    <name type="common">Dalmatian daisy</name>
    <name type="synonym">Chrysanthemum cinerariifolium</name>
    <dbReference type="NCBI Taxonomy" id="118510"/>
    <lineage>
        <taxon>Eukaryota</taxon>
        <taxon>Viridiplantae</taxon>
        <taxon>Streptophyta</taxon>
        <taxon>Embryophyta</taxon>
        <taxon>Tracheophyta</taxon>
        <taxon>Spermatophyta</taxon>
        <taxon>Magnoliopsida</taxon>
        <taxon>eudicotyledons</taxon>
        <taxon>Gunneridae</taxon>
        <taxon>Pentapetalae</taxon>
        <taxon>asterids</taxon>
        <taxon>campanulids</taxon>
        <taxon>Asterales</taxon>
        <taxon>Asteraceae</taxon>
        <taxon>Asteroideae</taxon>
        <taxon>Anthemideae</taxon>
        <taxon>Anthemidinae</taxon>
        <taxon>Tanacetum</taxon>
    </lineage>
</organism>
<dbReference type="AlphaFoldDB" id="A0A699HKT7"/>
<dbReference type="Pfam" id="PF07727">
    <property type="entry name" value="RVT_2"/>
    <property type="match status" value="1"/>
</dbReference>
<dbReference type="EMBL" id="BKCJ010165107">
    <property type="protein sequence ID" value="GEY27337.1"/>
    <property type="molecule type" value="Genomic_DNA"/>
</dbReference>
<name>A0A699HKT7_TANCI</name>
<comment type="caution">
    <text evidence="2">The sequence shown here is derived from an EMBL/GenBank/DDBJ whole genome shotgun (WGS) entry which is preliminary data.</text>
</comment>
<feature type="domain" description="Reverse transcriptase Ty1/copia-type" evidence="1">
    <location>
        <begin position="634"/>
        <end position="692"/>
    </location>
</feature>
<evidence type="ECO:0000259" key="1">
    <source>
        <dbReference type="Pfam" id="PF07727"/>
    </source>
</evidence>